<organism evidence="1 2">
    <name type="scientific">Dioscorea alata</name>
    <name type="common">Purple yam</name>
    <dbReference type="NCBI Taxonomy" id="55571"/>
    <lineage>
        <taxon>Eukaryota</taxon>
        <taxon>Viridiplantae</taxon>
        <taxon>Streptophyta</taxon>
        <taxon>Embryophyta</taxon>
        <taxon>Tracheophyta</taxon>
        <taxon>Spermatophyta</taxon>
        <taxon>Magnoliopsida</taxon>
        <taxon>Liliopsida</taxon>
        <taxon>Dioscoreales</taxon>
        <taxon>Dioscoreaceae</taxon>
        <taxon>Dioscorea</taxon>
    </lineage>
</organism>
<keyword evidence="2" id="KW-1185">Reference proteome</keyword>
<proteinExistence type="predicted"/>
<reference evidence="2" key="1">
    <citation type="journal article" date="2022" name="Nat. Commun.">
        <title>Chromosome evolution and the genetic basis of agronomically important traits in greater yam.</title>
        <authorList>
            <person name="Bredeson J.V."/>
            <person name="Lyons J.B."/>
            <person name="Oniyinde I.O."/>
            <person name="Okereke N.R."/>
            <person name="Kolade O."/>
            <person name="Nnabue I."/>
            <person name="Nwadili C.O."/>
            <person name="Hribova E."/>
            <person name="Parker M."/>
            <person name="Nwogha J."/>
            <person name="Shu S."/>
            <person name="Carlson J."/>
            <person name="Kariba R."/>
            <person name="Muthemba S."/>
            <person name="Knop K."/>
            <person name="Barton G.J."/>
            <person name="Sherwood A.V."/>
            <person name="Lopez-Montes A."/>
            <person name="Asiedu R."/>
            <person name="Jamnadass R."/>
            <person name="Muchugi A."/>
            <person name="Goodstein D."/>
            <person name="Egesi C.N."/>
            <person name="Featherston J."/>
            <person name="Asfaw A."/>
            <person name="Simpson G.G."/>
            <person name="Dolezel J."/>
            <person name="Hendre P.S."/>
            <person name="Van Deynze A."/>
            <person name="Kumar P.L."/>
            <person name="Obidiegwu J.E."/>
            <person name="Bhattacharjee R."/>
            <person name="Rokhsar D.S."/>
        </authorList>
    </citation>
    <scope>NUCLEOTIDE SEQUENCE [LARGE SCALE GENOMIC DNA]</scope>
    <source>
        <strain evidence="2">cv. TDa95/00328</strain>
    </source>
</reference>
<dbReference type="EMBL" id="CM037017">
    <property type="protein sequence ID" value="KAH7676423.1"/>
    <property type="molecule type" value="Genomic_DNA"/>
</dbReference>
<dbReference type="Proteomes" id="UP000827976">
    <property type="component" value="Chromosome 7"/>
</dbReference>
<protein>
    <submittedName>
        <fullName evidence="1">Uncharacterized protein</fullName>
    </submittedName>
</protein>
<evidence type="ECO:0000313" key="1">
    <source>
        <dbReference type="EMBL" id="KAH7676423.1"/>
    </source>
</evidence>
<comment type="caution">
    <text evidence="1">The sequence shown here is derived from an EMBL/GenBank/DDBJ whole genome shotgun (WGS) entry which is preliminary data.</text>
</comment>
<gene>
    <name evidence="1" type="ORF">IHE45_07G014600</name>
</gene>
<accession>A0ACB7VP81</accession>
<evidence type="ECO:0000313" key="2">
    <source>
        <dbReference type="Proteomes" id="UP000827976"/>
    </source>
</evidence>
<name>A0ACB7VP81_DIOAL</name>
<sequence length="480" mass="55187">MAGVRDTGEMVVEVDQLLSVMEKKLESFESQTSDKKEKCTIYRVVPSVRQDDGAAYDPKIISIGPYHRKNNQLFPMEDVKWQFLLSLINRHKDNKLARLLRVVRAHEPLARKLYSEKLDLEPDALVQMLVLDGCFILELFTKIVFKQENEEIFDENWKLPLIRSDLLLLENQIPFFILQALFDSTVIPGISSENKDERPVITLPDLALIYVTNARMDTAPNVDIHHLLHLFHVSLMPSTGPKEPKPFSCLALLLYLPMMFKKFISYVFIGLLSLILCCFRRSRPLPVKKTSRRAPRTIPSVTELQEAGIMFKKREDAMCYLDVKFENSTMEIPQLSIQATTISEFRNLIAFEQCCPGSGSHFTSYAIFMDNLINTHIDVAVLQDCGIIESKLGSYKDVAIFFNQLCKGGYLEYEKHYLVQVFKDVRNFCSSDRHRWRAMLVHDYFSNPWAIISFIAAFVLLGLTIVQTVFSILAYVHPPN</sequence>